<dbReference type="PRINTS" id="PR00974">
    <property type="entry name" value="RIBOSOMALS18"/>
</dbReference>
<comment type="subunit">
    <text evidence="4">Part of the 30S ribosomal subunit. Forms a tight heterodimer with protein bS6.</text>
</comment>
<evidence type="ECO:0000313" key="6">
    <source>
        <dbReference type="EMBL" id="OGL78280.1"/>
    </source>
</evidence>
<dbReference type="PANTHER" id="PTHR13479">
    <property type="entry name" value="30S RIBOSOMAL PROTEIN S18"/>
    <property type="match status" value="1"/>
</dbReference>
<comment type="function">
    <text evidence="4">Binds as a heterodimer with protein bS6 to the central domain of the 16S rRNA, where it helps stabilize the platform of the 30S subunit.</text>
</comment>
<comment type="similarity">
    <text evidence="1 4 5">Belongs to the bacterial ribosomal protein bS18 family.</text>
</comment>
<dbReference type="Pfam" id="PF01084">
    <property type="entry name" value="Ribosomal_S18"/>
    <property type="match status" value="1"/>
</dbReference>
<dbReference type="NCBIfam" id="TIGR00165">
    <property type="entry name" value="S18"/>
    <property type="match status" value="1"/>
</dbReference>
<dbReference type="Proteomes" id="UP000176603">
    <property type="component" value="Unassembled WGS sequence"/>
</dbReference>
<dbReference type="Gene3D" id="4.10.640.10">
    <property type="entry name" value="Ribosomal protein S18"/>
    <property type="match status" value="1"/>
</dbReference>
<dbReference type="InterPro" id="IPR001648">
    <property type="entry name" value="Ribosomal_bS18"/>
</dbReference>
<evidence type="ECO:0000256" key="2">
    <source>
        <dbReference type="ARBA" id="ARBA00022980"/>
    </source>
</evidence>
<dbReference type="GO" id="GO:0022627">
    <property type="term" value="C:cytosolic small ribosomal subunit"/>
    <property type="evidence" value="ECO:0007669"/>
    <property type="project" value="TreeGrafter"/>
</dbReference>
<proteinExistence type="inferred from homology"/>
<evidence type="ECO:0000256" key="4">
    <source>
        <dbReference type="HAMAP-Rule" id="MF_00270"/>
    </source>
</evidence>
<evidence type="ECO:0000313" key="7">
    <source>
        <dbReference type="Proteomes" id="UP000176603"/>
    </source>
</evidence>
<dbReference type="InterPro" id="IPR036870">
    <property type="entry name" value="Ribosomal_bS18_sf"/>
</dbReference>
<dbReference type="STRING" id="1802399.A3E39_03775"/>
<keyword evidence="4" id="KW-0699">rRNA-binding</keyword>
<protein>
    <recommendedName>
        <fullName evidence="4">Small ribosomal subunit protein bS18</fullName>
    </recommendedName>
</protein>
<reference evidence="6 7" key="1">
    <citation type="journal article" date="2016" name="Nat. Commun.">
        <title>Thousands of microbial genomes shed light on interconnected biogeochemical processes in an aquifer system.</title>
        <authorList>
            <person name="Anantharaman K."/>
            <person name="Brown C.T."/>
            <person name="Hug L.A."/>
            <person name="Sharon I."/>
            <person name="Castelle C.J."/>
            <person name="Probst A.J."/>
            <person name="Thomas B.C."/>
            <person name="Singh A."/>
            <person name="Wilkins M.J."/>
            <person name="Karaoz U."/>
            <person name="Brodie E.L."/>
            <person name="Williams K.H."/>
            <person name="Hubbard S.S."/>
            <person name="Banfield J.F."/>
        </authorList>
    </citation>
    <scope>NUCLEOTIDE SEQUENCE [LARGE SCALE GENOMIC DNA]</scope>
</reference>
<dbReference type="PANTHER" id="PTHR13479:SF40">
    <property type="entry name" value="SMALL RIBOSOMAL SUBUNIT PROTEIN BS18M"/>
    <property type="match status" value="1"/>
</dbReference>
<organism evidence="6 7">
    <name type="scientific">Candidatus Uhrbacteria bacterium RIFCSPHIGHO2_12_FULL_60_25</name>
    <dbReference type="NCBI Taxonomy" id="1802399"/>
    <lineage>
        <taxon>Bacteria</taxon>
        <taxon>Candidatus Uhriibacteriota</taxon>
    </lineage>
</organism>
<sequence length="73" mass="8609">MVQKKTVDRPCYFCKQNINAINYKDTNTLKRYLSSFGKIVPRKRSGVCAWHQRKLANAIKRARHMALLPYLVR</sequence>
<dbReference type="HAMAP" id="MF_00270">
    <property type="entry name" value="Ribosomal_bS18"/>
    <property type="match status" value="1"/>
</dbReference>
<dbReference type="GO" id="GO:0070181">
    <property type="term" value="F:small ribosomal subunit rRNA binding"/>
    <property type="evidence" value="ECO:0007669"/>
    <property type="project" value="TreeGrafter"/>
</dbReference>
<comment type="caution">
    <text evidence="6">The sequence shown here is derived from an EMBL/GenBank/DDBJ whole genome shotgun (WGS) entry which is preliminary data.</text>
</comment>
<evidence type="ECO:0000256" key="1">
    <source>
        <dbReference type="ARBA" id="ARBA00005589"/>
    </source>
</evidence>
<dbReference type="GO" id="GO:0003735">
    <property type="term" value="F:structural constituent of ribosome"/>
    <property type="evidence" value="ECO:0007669"/>
    <property type="project" value="InterPro"/>
</dbReference>
<dbReference type="AlphaFoldDB" id="A0A1F7UJ28"/>
<dbReference type="EMBL" id="MGEH01000035">
    <property type="protein sequence ID" value="OGL78280.1"/>
    <property type="molecule type" value="Genomic_DNA"/>
</dbReference>
<keyword evidence="3 4" id="KW-0687">Ribonucleoprotein</keyword>
<evidence type="ECO:0000256" key="3">
    <source>
        <dbReference type="ARBA" id="ARBA00023274"/>
    </source>
</evidence>
<dbReference type="GO" id="GO:0006412">
    <property type="term" value="P:translation"/>
    <property type="evidence" value="ECO:0007669"/>
    <property type="project" value="UniProtKB-UniRule"/>
</dbReference>
<gene>
    <name evidence="4" type="primary">rpsR</name>
    <name evidence="6" type="ORF">A3E39_03775</name>
</gene>
<evidence type="ECO:0000256" key="5">
    <source>
        <dbReference type="RuleBase" id="RU003910"/>
    </source>
</evidence>
<keyword evidence="2 4" id="KW-0689">Ribosomal protein</keyword>
<dbReference type="SUPFAM" id="SSF46911">
    <property type="entry name" value="Ribosomal protein S18"/>
    <property type="match status" value="1"/>
</dbReference>
<name>A0A1F7UJ28_9BACT</name>
<accession>A0A1F7UJ28</accession>
<keyword evidence="4" id="KW-0694">RNA-binding</keyword>